<dbReference type="InterPro" id="IPR014776">
    <property type="entry name" value="4pyrrole_Mease_sub2"/>
</dbReference>
<proteinExistence type="inferred from homology"/>
<evidence type="ECO:0000256" key="5">
    <source>
        <dbReference type="ARBA" id="ARBA00022679"/>
    </source>
</evidence>
<dbReference type="Pfam" id="PF00590">
    <property type="entry name" value="TP_methylase"/>
    <property type="match status" value="1"/>
</dbReference>
<dbReference type="STRING" id="1423795.FD12_GL000637"/>
<dbReference type="NCBIfam" id="NF004790">
    <property type="entry name" value="PRK06136.1"/>
    <property type="match status" value="1"/>
</dbReference>
<protein>
    <recommendedName>
        <fullName evidence="3">Uroporphyrinogen-III C-methyltransferase</fullName>
        <ecNumber evidence="2">2.1.1.107</ecNumber>
    </recommendedName>
    <alternativeName>
        <fullName evidence="8">Uroporphyrinogen III methylase</fullName>
    </alternativeName>
</protein>
<evidence type="ECO:0000313" key="12">
    <source>
        <dbReference type="Proteomes" id="UP000321569"/>
    </source>
</evidence>
<sequence length="473" mass="51895">MSGFVSLVGAGPGNPELLTLLAKRRLVEADVILYDRLVNPALLMETNAEKIDVGKLPHHHKYSQYKINDLLVTLANEGKRVVRLKAGDPYVFGRGGEESQYLKRHHVDYEVVPGITSAIAGLGAVGIPITHRDFASAFHVITGHRKKTGEELDWQNIAHQEGTLVFLMGMEQLAKITSQLIENGKDPKTPVAVIQWATHWNQRSVLSDLANIVQVVAENQIGSPALIVVGQVAQLMQALQPHPALFGQHILVPYKKQSKLFGLLQDAGASVGFFQRGETQPVDFALPKLSVPATLFVNDIIAYRYFQDKLMAAGADLRKLADWQFIAKNHVVARHLKSSGIVVDRVADLASTSGQPTYVIGEQRELADMNPQAAVHLLATYRRLPAEQDLDFADYQTIVFPSSASVAELVSSLSQDQLEALRVLKCIAMGPKVAEKCHQVGLNNVVTVEPSYQAVLTVLKEAKNVDKVSNSHR</sequence>
<dbReference type="GO" id="GO:0032259">
    <property type="term" value="P:methylation"/>
    <property type="evidence" value="ECO:0007669"/>
    <property type="project" value="UniProtKB-KW"/>
</dbReference>
<evidence type="ECO:0000256" key="2">
    <source>
        <dbReference type="ARBA" id="ARBA00012162"/>
    </source>
</evidence>
<dbReference type="PROSITE" id="PS00840">
    <property type="entry name" value="SUMT_2"/>
    <property type="match status" value="1"/>
</dbReference>
<dbReference type="FunFam" id="3.30.950.10:FF:000001">
    <property type="entry name" value="Siroheme synthase"/>
    <property type="match status" value="1"/>
</dbReference>
<name>A0A512PK39_9LACO</name>
<reference evidence="11 12" key="1">
    <citation type="submission" date="2019-07" db="EMBL/GenBank/DDBJ databases">
        <title>Whole genome shotgun sequence of Lactobacillus rapi NBRC 109618.</title>
        <authorList>
            <person name="Hosoyama A."/>
            <person name="Uohara A."/>
            <person name="Ohji S."/>
            <person name="Ichikawa N."/>
        </authorList>
    </citation>
    <scope>NUCLEOTIDE SEQUENCE [LARGE SCALE GENOMIC DNA]</scope>
    <source>
        <strain evidence="11 12">NBRC 109618</strain>
    </source>
</reference>
<evidence type="ECO:0000313" key="11">
    <source>
        <dbReference type="EMBL" id="GEP71567.1"/>
    </source>
</evidence>
<evidence type="ECO:0000256" key="9">
    <source>
        <dbReference type="RuleBase" id="RU003960"/>
    </source>
</evidence>
<comment type="similarity">
    <text evidence="1 9">Belongs to the precorrin methyltransferase family.</text>
</comment>
<dbReference type="FunFam" id="3.40.1010.10:FF:000001">
    <property type="entry name" value="Siroheme synthase"/>
    <property type="match status" value="1"/>
</dbReference>
<dbReference type="EMBL" id="BKAM01000001">
    <property type="protein sequence ID" value="GEP71567.1"/>
    <property type="molecule type" value="Genomic_DNA"/>
</dbReference>
<evidence type="ECO:0000256" key="4">
    <source>
        <dbReference type="ARBA" id="ARBA00022603"/>
    </source>
</evidence>
<dbReference type="InterPro" id="IPR036108">
    <property type="entry name" value="4pyrrol_syn_uPrphyn_synt_sf"/>
</dbReference>
<accession>A0A512PK39</accession>
<dbReference type="GO" id="GO:0004851">
    <property type="term" value="F:uroporphyrin-III C-methyltransferase activity"/>
    <property type="evidence" value="ECO:0007669"/>
    <property type="project" value="UniProtKB-EC"/>
</dbReference>
<organism evidence="11 12">
    <name type="scientific">Lentilactobacillus rapi</name>
    <dbReference type="NCBI Taxonomy" id="481723"/>
    <lineage>
        <taxon>Bacteria</taxon>
        <taxon>Bacillati</taxon>
        <taxon>Bacillota</taxon>
        <taxon>Bacilli</taxon>
        <taxon>Lactobacillales</taxon>
        <taxon>Lactobacillaceae</taxon>
        <taxon>Lentilactobacillus</taxon>
    </lineage>
</organism>
<dbReference type="PANTHER" id="PTHR45790">
    <property type="entry name" value="SIROHEME SYNTHASE-RELATED"/>
    <property type="match status" value="1"/>
</dbReference>
<dbReference type="CDD" id="cd11642">
    <property type="entry name" value="SUMT"/>
    <property type="match status" value="1"/>
</dbReference>
<evidence type="ECO:0000256" key="6">
    <source>
        <dbReference type="ARBA" id="ARBA00022691"/>
    </source>
</evidence>
<dbReference type="Proteomes" id="UP000321569">
    <property type="component" value="Unassembled WGS sequence"/>
</dbReference>
<dbReference type="InterPro" id="IPR014777">
    <property type="entry name" value="4pyrrole_Mease_sub1"/>
</dbReference>
<dbReference type="SUPFAM" id="SSF53790">
    <property type="entry name" value="Tetrapyrrole methylase"/>
    <property type="match status" value="1"/>
</dbReference>
<dbReference type="RefSeq" id="WP_056983039.1">
    <property type="nucleotide sequence ID" value="NZ_BKAM01000001.1"/>
</dbReference>
<keyword evidence="6" id="KW-0949">S-adenosyl-L-methionine</keyword>
<dbReference type="GO" id="GO:0004852">
    <property type="term" value="F:uroporphyrinogen-III synthase activity"/>
    <property type="evidence" value="ECO:0007669"/>
    <property type="project" value="InterPro"/>
</dbReference>
<evidence type="ECO:0000256" key="7">
    <source>
        <dbReference type="ARBA" id="ARBA00023244"/>
    </source>
</evidence>
<dbReference type="InterPro" id="IPR035996">
    <property type="entry name" value="4pyrrol_Methylase_sf"/>
</dbReference>
<keyword evidence="7" id="KW-0627">Porphyrin biosynthesis</keyword>
<dbReference type="Gene3D" id="3.40.50.10090">
    <property type="match status" value="1"/>
</dbReference>
<dbReference type="EC" id="2.1.1.107" evidence="2"/>
<comment type="caution">
    <text evidence="11">The sequence shown here is derived from an EMBL/GenBank/DDBJ whole genome shotgun (WGS) entry which is preliminary data.</text>
</comment>
<dbReference type="NCBIfam" id="TIGR01469">
    <property type="entry name" value="cobA_cysG_Cterm"/>
    <property type="match status" value="1"/>
</dbReference>
<dbReference type="Gene3D" id="3.40.1010.10">
    <property type="entry name" value="Cobalt-precorrin-4 Transmethylase, Domain 1"/>
    <property type="match status" value="1"/>
</dbReference>
<evidence type="ECO:0000256" key="3">
    <source>
        <dbReference type="ARBA" id="ARBA00018323"/>
    </source>
</evidence>
<dbReference type="Gene3D" id="3.30.950.10">
    <property type="entry name" value="Methyltransferase, Cobalt-precorrin-4 Transmethylase, Domain 2"/>
    <property type="match status" value="1"/>
</dbReference>
<dbReference type="OrthoDB" id="9815856at2"/>
<keyword evidence="4 9" id="KW-0489">Methyltransferase</keyword>
<dbReference type="SUPFAM" id="SSF69618">
    <property type="entry name" value="HemD-like"/>
    <property type="match status" value="1"/>
</dbReference>
<dbReference type="GO" id="GO:0019354">
    <property type="term" value="P:siroheme biosynthetic process"/>
    <property type="evidence" value="ECO:0007669"/>
    <property type="project" value="InterPro"/>
</dbReference>
<dbReference type="InterPro" id="IPR003043">
    <property type="entry name" value="Uropor_MeTrfase_CS"/>
</dbReference>
<feature type="domain" description="Tetrapyrrole methylase" evidence="10">
    <location>
        <begin position="5"/>
        <end position="211"/>
    </location>
</feature>
<evidence type="ECO:0000259" key="10">
    <source>
        <dbReference type="Pfam" id="PF00590"/>
    </source>
</evidence>
<keyword evidence="5 9" id="KW-0808">Transferase</keyword>
<dbReference type="InterPro" id="IPR000878">
    <property type="entry name" value="4pyrrol_Mease"/>
</dbReference>
<dbReference type="PANTHER" id="PTHR45790:SF3">
    <property type="entry name" value="S-ADENOSYL-L-METHIONINE-DEPENDENT UROPORPHYRINOGEN III METHYLTRANSFERASE, CHLOROPLASTIC"/>
    <property type="match status" value="1"/>
</dbReference>
<dbReference type="InterPro" id="IPR050161">
    <property type="entry name" value="Siro_Cobalamin_biosynth"/>
</dbReference>
<dbReference type="InterPro" id="IPR006366">
    <property type="entry name" value="CobA/CysG_C"/>
</dbReference>
<gene>
    <name evidence="11" type="ORF">LRA02_04350</name>
</gene>
<evidence type="ECO:0000256" key="1">
    <source>
        <dbReference type="ARBA" id="ARBA00005879"/>
    </source>
</evidence>
<evidence type="ECO:0000256" key="8">
    <source>
        <dbReference type="ARBA" id="ARBA00079776"/>
    </source>
</evidence>
<dbReference type="AlphaFoldDB" id="A0A512PK39"/>